<dbReference type="Pfam" id="PF03184">
    <property type="entry name" value="DDE_1"/>
    <property type="match status" value="1"/>
</dbReference>
<evidence type="ECO:0000313" key="5">
    <source>
        <dbReference type="EMBL" id="KAF5389967.1"/>
    </source>
</evidence>
<feature type="region of interest" description="Disordered" evidence="3">
    <location>
        <begin position="714"/>
        <end position="767"/>
    </location>
</feature>
<feature type="coiled-coil region" evidence="2">
    <location>
        <begin position="568"/>
        <end position="595"/>
    </location>
</feature>
<feature type="domain" description="HTH CENPB-type" evidence="4">
    <location>
        <begin position="82"/>
        <end position="156"/>
    </location>
</feature>
<feature type="region of interest" description="Disordered" evidence="3">
    <location>
        <begin position="652"/>
        <end position="677"/>
    </location>
</feature>
<organism evidence="5 6">
    <name type="scientific">Collybiopsis confluens</name>
    <dbReference type="NCBI Taxonomy" id="2823264"/>
    <lineage>
        <taxon>Eukaryota</taxon>
        <taxon>Fungi</taxon>
        <taxon>Dikarya</taxon>
        <taxon>Basidiomycota</taxon>
        <taxon>Agaricomycotina</taxon>
        <taxon>Agaricomycetes</taxon>
        <taxon>Agaricomycetidae</taxon>
        <taxon>Agaricales</taxon>
        <taxon>Marasmiineae</taxon>
        <taxon>Omphalotaceae</taxon>
        <taxon>Collybiopsis</taxon>
    </lineage>
</organism>
<dbReference type="Proteomes" id="UP000518752">
    <property type="component" value="Unassembled WGS sequence"/>
</dbReference>
<comment type="caution">
    <text evidence="5">The sequence shown here is derived from an EMBL/GenBank/DDBJ whole genome shotgun (WGS) entry which is preliminary data.</text>
</comment>
<dbReference type="PROSITE" id="PS51253">
    <property type="entry name" value="HTH_CENPB"/>
    <property type="match status" value="1"/>
</dbReference>
<keyword evidence="6" id="KW-1185">Reference proteome</keyword>
<dbReference type="OrthoDB" id="2917041at2759"/>
<evidence type="ECO:0000256" key="2">
    <source>
        <dbReference type="SAM" id="Coils"/>
    </source>
</evidence>
<sequence>MQKSDDKKSQRASEAKIALQKRAVEAYQEELARRNLGLPNRVGAKAICNRFTNLHRAETGQIIKLNHATIINHAKGKPTRAESNAARAWLTAGEIEAVIAYIIEVANQGFPLSHRRLKEHVDEILRGRLGDNFPVSGVGKKWTQRFVRKYSDRIYTTWSSPLDEKRGRAVNPHTNEAYFNLLRETILKHDISEENTYATDEIGVTEASGTRERVIGGRRKGPHYQQTGGGRENTTVIVTICADGTSTSPAVIFKGKGHCTNWGADKNPSEASVGYSKKGWTNGEIGVEWIKDFDRQTKAKAEGAARLLLVDGHNSHYTRGFLRYARENNIQVLCYPSHATHVYQGLDVVVFSVLKLRIRQERDAHRRSTGESLTKSNFLQIYGNAHLKAVTGETVKSAFRKTGVWPYNPSAITQDMMAPAKVTSIDSALPVIPATPVRVMAKMIWEIITVKDDLDSDSGEDDEWENEPESPSHQRSSQALPSIPEHPSEPSTSRTRDHSHTHPTTRPDPLLKVNEIIREAMEQLKALPLHSLVGKSPMPLVLNSASTIPKTSMSRSNFLSITPETNNEVQLLAALREAEAEIEYYRQRQMELQAANILNETHCKGLQRRLASREEKKKGRKGKGKKLMGSGLPVLLTGDEFYERVVEFEKETAEKEKEKEARRVNKDERAKAMEEHRQKVEARQKVIEARRAAWVQEKAAWLLEKQKWQAKKDKGLVKGRFGKPQPKLGPLPPAIPRPKMVVEGQNASDSEPDAENDDEGDESEVED</sequence>
<dbReference type="EMBL" id="JAACJN010000018">
    <property type="protein sequence ID" value="KAF5389967.1"/>
    <property type="molecule type" value="Genomic_DNA"/>
</dbReference>
<evidence type="ECO:0000256" key="3">
    <source>
        <dbReference type="SAM" id="MobiDB-lite"/>
    </source>
</evidence>
<dbReference type="PANTHER" id="PTHR19303:SF74">
    <property type="entry name" value="POGO TRANSPOSABLE ELEMENT WITH KRAB DOMAIN"/>
    <property type="match status" value="1"/>
</dbReference>
<keyword evidence="2" id="KW-0175">Coiled coil</keyword>
<feature type="compositionally biased region" description="Acidic residues" evidence="3">
    <location>
        <begin position="454"/>
        <end position="468"/>
    </location>
</feature>
<gene>
    <name evidence="5" type="ORF">D9757_013844</name>
</gene>
<evidence type="ECO:0000313" key="6">
    <source>
        <dbReference type="Proteomes" id="UP000518752"/>
    </source>
</evidence>
<feature type="compositionally biased region" description="Polar residues" evidence="3">
    <location>
        <begin position="469"/>
        <end position="480"/>
    </location>
</feature>
<evidence type="ECO:0000256" key="1">
    <source>
        <dbReference type="ARBA" id="ARBA00023125"/>
    </source>
</evidence>
<name>A0A8H5HUU2_9AGAR</name>
<dbReference type="Pfam" id="PF03221">
    <property type="entry name" value="HTH_Tnp_Tc5"/>
    <property type="match status" value="1"/>
</dbReference>
<keyword evidence="1" id="KW-0238">DNA-binding</keyword>
<feature type="region of interest" description="Disordered" evidence="3">
    <location>
        <begin position="607"/>
        <end position="629"/>
    </location>
</feature>
<dbReference type="PANTHER" id="PTHR19303">
    <property type="entry name" value="TRANSPOSON"/>
    <property type="match status" value="1"/>
</dbReference>
<feature type="compositionally biased region" description="Pro residues" evidence="3">
    <location>
        <begin position="727"/>
        <end position="736"/>
    </location>
</feature>
<proteinExistence type="predicted"/>
<reference evidence="5 6" key="1">
    <citation type="journal article" date="2020" name="ISME J.">
        <title>Uncovering the hidden diversity of litter-decomposition mechanisms in mushroom-forming fungi.</title>
        <authorList>
            <person name="Floudas D."/>
            <person name="Bentzer J."/>
            <person name="Ahren D."/>
            <person name="Johansson T."/>
            <person name="Persson P."/>
            <person name="Tunlid A."/>
        </authorList>
    </citation>
    <scope>NUCLEOTIDE SEQUENCE [LARGE SCALE GENOMIC DNA]</scope>
    <source>
        <strain evidence="5 6">CBS 406.79</strain>
    </source>
</reference>
<feature type="region of interest" description="Disordered" evidence="3">
    <location>
        <begin position="454"/>
        <end position="510"/>
    </location>
</feature>
<dbReference type="InterPro" id="IPR004875">
    <property type="entry name" value="DDE_SF_endonuclease_dom"/>
</dbReference>
<dbReference type="InterPro" id="IPR006600">
    <property type="entry name" value="HTH_CenpB_DNA-bd_dom"/>
</dbReference>
<evidence type="ECO:0000259" key="4">
    <source>
        <dbReference type="PROSITE" id="PS51253"/>
    </source>
</evidence>
<feature type="compositionally biased region" description="Acidic residues" evidence="3">
    <location>
        <begin position="750"/>
        <end position="767"/>
    </location>
</feature>
<dbReference type="GO" id="GO:0005634">
    <property type="term" value="C:nucleus"/>
    <property type="evidence" value="ECO:0007669"/>
    <property type="project" value="TreeGrafter"/>
</dbReference>
<accession>A0A8H5HUU2</accession>
<protein>
    <recommendedName>
        <fullName evidence="4">HTH CENPB-type domain-containing protein</fullName>
    </recommendedName>
</protein>
<dbReference type="AlphaFoldDB" id="A0A8H5HUU2"/>
<dbReference type="InterPro" id="IPR050863">
    <property type="entry name" value="CenT-Element_Derived"/>
</dbReference>
<dbReference type="GO" id="GO:0003677">
    <property type="term" value="F:DNA binding"/>
    <property type="evidence" value="ECO:0007669"/>
    <property type="project" value="UniProtKB-KW"/>
</dbReference>